<organism evidence="3 4">
    <name type="scientific">Candidatus Comchoanobacter bicostacola</name>
    <dbReference type="NCBI Taxonomy" id="2919598"/>
    <lineage>
        <taxon>Bacteria</taxon>
        <taxon>Pseudomonadati</taxon>
        <taxon>Pseudomonadota</taxon>
        <taxon>Gammaproteobacteria</taxon>
        <taxon>Candidatus Comchoanobacterales</taxon>
        <taxon>Candidatus Comchoanobacteraceae</taxon>
        <taxon>Candidatus Comchoanobacter</taxon>
    </lineage>
</organism>
<dbReference type="Pfam" id="PF20720">
    <property type="entry name" value="nSTAND3"/>
    <property type="match status" value="1"/>
</dbReference>
<sequence>MQQTLDLLTNPEQSFDNFIGLTNDEVKRKINFFLRSNDMLHCVIKGLKGSGKTHLIAACCHQITAHGEKACLINLKRPQHIENLLKKETLPQLVCIDDTQLATNNKELEVLLFRLYNHIEQSGKKMIWASRDFNLSPFSRKDLNSRYSAMLSLELHPNSPEENYLIIKHFIQQSQIVISNEACQLLIKEYNRDLSALTNKLKEISAYACSHKKKITLKICRNLIGYDLHQLAE</sequence>
<evidence type="ECO:0000313" key="3">
    <source>
        <dbReference type="EMBL" id="UTC24502.1"/>
    </source>
</evidence>
<dbReference type="InterPro" id="IPR049050">
    <property type="entry name" value="nSTAND3"/>
</dbReference>
<evidence type="ECO:0000256" key="1">
    <source>
        <dbReference type="SAM" id="Coils"/>
    </source>
</evidence>
<keyword evidence="1" id="KW-0175">Coiled coil</keyword>
<evidence type="ECO:0000259" key="2">
    <source>
        <dbReference type="Pfam" id="PF20720"/>
    </source>
</evidence>
<dbReference type="Gene3D" id="1.10.8.60">
    <property type="match status" value="1"/>
</dbReference>
<protein>
    <submittedName>
        <fullName evidence="3">DnaA/Hda family protein</fullName>
    </submittedName>
</protein>
<accession>A0ABY5DL30</accession>
<feature type="coiled-coil region" evidence="1">
    <location>
        <begin position="180"/>
        <end position="207"/>
    </location>
</feature>
<dbReference type="EMBL" id="CP092900">
    <property type="protein sequence ID" value="UTC24502.1"/>
    <property type="molecule type" value="Genomic_DNA"/>
</dbReference>
<gene>
    <name evidence="3" type="ORF">MMH89_04625</name>
</gene>
<name>A0ABY5DL30_9GAMM</name>
<keyword evidence="4" id="KW-1185">Reference proteome</keyword>
<dbReference type="Gene3D" id="3.40.50.300">
    <property type="entry name" value="P-loop containing nucleotide triphosphate hydrolases"/>
    <property type="match status" value="1"/>
</dbReference>
<dbReference type="SUPFAM" id="SSF52540">
    <property type="entry name" value="P-loop containing nucleoside triphosphate hydrolases"/>
    <property type="match status" value="1"/>
</dbReference>
<dbReference type="PANTHER" id="PTHR30050:SF5">
    <property type="entry name" value="DNAA REGULATORY INACTIVATOR HDA"/>
    <property type="match status" value="1"/>
</dbReference>
<dbReference type="Proteomes" id="UP001055955">
    <property type="component" value="Chromosome"/>
</dbReference>
<reference evidence="3 4" key="1">
    <citation type="journal article" date="2022" name="Nat. Microbiol.">
        <title>The microbiome of a bacterivorous marine choanoflagellate contains a resource-demanding obligate bacterial associate.</title>
        <authorList>
            <person name="Needham D.M."/>
            <person name="Poirier C."/>
            <person name="Bachy C."/>
            <person name="George E.E."/>
            <person name="Wilken S."/>
            <person name="Yung C.C.M."/>
            <person name="Limardo A.J."/>
            <person name="Morando M."/>
            <person name="Sudek L."/>
            <person name="Malmstrom R.R."/>
            <person name="Keeling P.J."/>
            <person name="Santoro A.E."/>
            <person name="Worden A.Z."/>
        </authorList>
    </citation>
    <scope>NUCLEOTIDE SEQUENCE [LARGE SCALE GENOMIC DNA]</scope>
    <source>
        <strain evidence="3 4">Comchoano-1</strain>
    </source>
</reference>
<proteinExistence type="predicted"/>
<evidence type="ECO:0000313" key="4">
    <source>
        <dbReference type="Proteomes" id="UP001055955"/>
    </source>
</evidence>
<feature type="domain" description="Novel STAND NTPase 3" evidence="2">
    <location>
        <begin position="41"/>
        <end position="167"/>
    </location>
</feature>
<dbReference type="PANTHER" id="PTHR30050">
    <property type="entry name" value="CHROMOSOMAL REPLICATION INITIATOR PROTEIN DNAA"/>
    <property type="match status" value="1"/>
</dbReference>
<dbReference type="InterPro" id="IPR027417">
    <property type="entry name" value="P-loop_NTPase"/>
</dbReference>
<dbReference type="RefSeq" id="WP_258568286.1">
    <property type="nucleotide sequence ID" value="NZ_CP092900.1"/>
</dbReference>